<protein>
    <submittedName>
        <fullName evidence="2">Ppx/GppA phosphatase family protein</fullName>
    </submittedName>
</protein>
<dbReference type="Gene3D" id="3.30.420.150">
    <property type="entry name" value="Exopolyphosphatase. Domain 2"/>
    <property type="match status" value="1"/>
</dbReference>
<dbReference type="AlphaFoldDB" id="A0A3N2DQ95"/>
<accession>A0A3N2DQ95</accession>
<sequence>MQTIAALDLGSNSFHLLIATVDDGVVTPAYQCGKRTQLGLGMVNRKIHPDAITRGLTCIHEYMSIIQQYRTDIILTAATSALRIADNSDHFCHEAAKILQCDVDIISGKREAELIYQGVRSTTQASGQQMVVDIGGGSTEFILGYNHKIQQAHSLNVGCLSHFQAFYPTSELNRSIFEASVTSARQQIKTIAHHYQSAIEHNSLGCSGVIEAVAGVLKYQHWGRNITLPGLYQARESLLREFNNVNDVRYPGLNSDRRALYVAGLAITIAIFEELKLSTITHTQSALKEGLISAYLLSH</sequence>
<dbReference type="InterPro" id="IPR050273">
    <property type="entry name" value="GppA/Ppx_hydrolase"/>
</dbReference>
<evidence type="ECO:0000313" key="2">
    <source>
        <dbReference type="EMBL" id="ROS01963.1"/>
    </source>
</evidence>
<feature type="domain" description="Ppx/GppA phosphatase N-terminal" evidence="1">
    <location>
        <begin position="18"/>
        <end position="299"/>
    </location>
</feature>
<dbReference type="InterPro" id="IPR043129">
    <property type="entry name" value="ATPase_NBD"/>
</dbReference>
<dbReference type="PANTHER" id="PTHR30005:SF0">
    <property type="entry name" value="RETROGRADE REGULATION PROTEIN 2"/>
    <property type="match status" value="1"/>
</dbReference>
<dbReference type="CDD" id="cd24053">
    <property type="entry name" value="ASKHA_NBD_EcPPX-GppA-like"/>
    <property type="match status" value="1"/>
</dbReference>
<dbReference type="OrthoDB" id="9793035at2"/>
<dbReference type="GO" id="GO:0016462">
    <property type="term" value="F:pyrophosphatase activity"/>
    <property type="evidence" value="ECO:0007669"/>
    <property type="project" value="TreeGrafter"/>
</dbReference>
<evidence type="ECO:0000313" key="3">
    <source>
        <dbReference type="Proteomes" id="UP000275394"/>
    </source>
</evidence>
<dbReference type="PANTHER" id="PTHR30005">
    <property type="entry name" value="EXOPOLYPHOSPHATASE"/>
    <property type="match status" value="1"/>
</dbReference>
<dbReference type="EMBL" id="RKHR01000004">
    <property type="protein sequence ID" value="ROS01963.1"/>
    <property type="molecule type" value="Genomic_DNA"/>
</dbReference>
<keyword evidence="3" id="KW-1185">Reference proteome</keyword>
<dbReference type="RefSeq" id="WP_123712708.1">
    <property type="nucleotide sequence ID" value="NZ_RKHR01000004.1"/>
</dbReference>
<organism evidence="2 3">
    <name type="scientific">Sinobacterium caligoides</name>
    <dbReference type="NCBI Taxonomy" id="933926"/>
    <lineage>
        <taxon>Bacteria</taxon>
        <taxon>Pseudomonadati</taxon>
        <taxon>Pseudomonadota</taxon>
        <taxon>Gammaproteobacteria</taxon>
        <taxon>Cellvibrionales</taxon>
        <taxon>Spongiibacteraceae</taxon>
        <taxon>Sinobacterium</taxon>
    </lineage>
</organism>
<dbReference type="SUPFAM" id="SSF53067">
    <property type="entry name" value="Actin-like ATPase domain"/>
    <property type="match status" value="2"/>
</dbReference>
<evidence type="ECO:0000259" key="1">
    <source>
        <dbReference type="Pfam" id="PF02541"/>
    </source>
</evidence>
<name>A0A3N2DQ95_9GAMM</name>
<reference evidence="2 3" key="1">
    <citation type="submission" date="2018-11" db="EMBL/GenBank/DDBJ databases">
        <title>Genomic Encyclopedia of Type Strains, Phase IV (KMG-IV): sequencing the most valuable type-strain genomes for metagenomic binning, comparative biology and taxonomic classification.</title>
        <authorList>
            <person name="Goeker M."/>
        </authorList>
    </citation>
    <scope>NUCLEOTIDE SEQUENCE [LARGE SCALE GENOMIC DNA]</scope>
    <source>
        <strain evidence="2 3">DSM 100316</strain>
    </source>
</reference>
<gene>
    <name evidence="2" type="ORF">EDC56_2412</name>
</gene>
<proteinExistence type="predicted"/>
<dbReference type="Proteomes" id="UP000275394">
    <property type="component" value="Unassembled WGS sequence"/>
</dbReference>
<dbReference type="Pfam" id="PF02541">
    <property type="entry name" value="Ppx-GppA"/>
    <property type="match status" value="1"/>
</dbReference>
<dbReference type="Gene3D" id="3.30.420.40">
    <property type="match status" value="1"/>
</dbReference>
<comment type="caution">
    <text evidence="2">The sequence shown here is derived from an EMBL/GenBank/DDBJ whole genome shotgun (WGS) entry which is preliminary data.</text>
</comment>
<dbReference type="InterPro" id="IPR003695">
    <property type="entry name" value="Ppx_GppA_N"/>
</dbReference>